<evidence type="ECO:0000259" key="1">
    <source>
        <dbReference type="Pfam" id="PF01636"/>
    </source>
</evidence>
<feature type="domain" description="Aminoglycoside phosphotransferase" evidence="1">
    <location>
        <begin position="106"/>
        <end position="279"/>
    </location>
</feature>
<name>A0A9J6PE42_9PROT</name>
<dbReference type="Pfam" id="PF13671">
    <property type="entry name" value="AAA_33"/>
    <property type="match status" value="1"/>
</dbReference>
<dbReference type="AlphaFoldDB" id="A0A9J6PE42"/>
<proteinExistence type="predicted"/>
<reference evidence="2" key="1">
    <citation type="submission" date="2022-06" db="EMBL/GenBank/DDBJ databases">
        <title>Isolation and Genomics of Futiania mangrovii gen. nov., sp. nov., a Rare and Metabolically-versatile member in the Class Alphaproteobacteria.</title>
        <authorList>
            <person name="Liu L."/>
            <person name="Huang W.-C."/>
            <person name="Pan J."/>
            <person name="Li J."/>
            <person name="Huang Y."/>
            <person name="Du H."/>
            <person name="Liu Y."/>
            <person name="Li M."/>
        </authorList>
    </citation>
    <scope>NUCLEOTIDE SEQUENCE</scope>
    <source>
        <strain evidence="2">FT118</strain>
    </source>
</reference>
<dbReference type="PANTHER" id="PTHR43883:SF1">
    <property type="entry name" value="GLUCONOKINASE"/>
    <property type="match status" value="1"/>
</dbReference>
<dbReference type="InterPro" id="IPR052732">
    <property type="entry name" value="Cell-binding_unc_protein"/>
</dbReference>
<dbReference type="RefSeq" id="WP_269332879.1">
    <property type="nucleotide sequence ID" value="NZ_JAMZFT010000002.1"/>
</dbReference>
<sequence>MTAAEQAETVRFLETAAFPGAAVTRIDTHLSHVFLTPTRAWKMKRAVHFPFADFTTVEQRRAAIAREFEINRRTAPALYLGVHPVTRMGDRLALDGPGTPVDWLLEMVRFTDADRLDRVLEDGRLTPALLAALADRVAQAHLAAPRAGKVQPVSQTVAGVAGGLLENPATRGDTHARAWCEGAEATAKALGPWLAARARQGFARACHGDLHLGNLCLFEGEPTPFDAIEFNRALTDIDVLYDLAFLLMDLWFRGHRGDAARILSRYLSATRDYRGLRALPLFISLRAAVRAMVLGLGDSPKEEEAHAYARFAADVLAAPATPRLFAVGGLSGTGKSTLAATLAPHAGGVPGAVVISSDVTRKRLWGVAPETRLPPEAYAETVSDAVRARMMQDAARALAAGHPAILDATFLRPSWRDAAAAVATRAGVPFAPLWLEAAGDTLRTRIAARTGDASDATVTVLERQMETGEPPANWPHLDAGAQPDTRLAAACAAAGLRVPAA</sequence>
<protein>
    <submittedName>
        <fullName evidence="2">AAA family ATPase</fullName>
    </submittedName>
</protein>
<accession>A0A9J6PE42</accession>
<dbReference type="InterPro" id="IPR011009">
    <property type="entry name" value="Kinase-like_dom_sf"/>
</dbReference>
<dbReference type="SUPFAM" id="SSF52540">
    <property type="entry name" value="P-loop containing nucleoside triphosphate hydrolases"/>
    <property type="match status" value="1"/>
</dbReference>
<evidence type="ECO:0000313" key="3">
    <source>
        <dbReference type="Proteomes" id="UP001055804"/>
    </source>
</evidence>
<evidence type="ECO:0000313" key="2">
    <source>
        <dbReference type="EMBL" id="MCP1336937.1"/>
    </source>
</evidence>
<organism evidence="2 3">
    <name type="scientific">Futiania mangrovi</name>
    <dbReference type="NCBI Taxonomy" id="2959716"/>
    <lineage>
        <taxon>Bacteria</taxon>
        <taxon>Pseudomonadati</taxon>
        <taxon>Pseudomonadota</taxon>
        <taxon>Alphaproteobacteria</taxon>
        <taxon>Futianiales</taxon>
        <taxon>Futianiaceae</taxon>
        <taxon>Futiania</taxon>
    </lineage>
</organism>
<dbReference type="InterPro" id="IPR027417">
    <property type="entry name" value="P-loop_NTPase"/>
</dbReference>
<dbReference type="Proteomes" id="UP001055804">
    <property type="component" value="Unassembled WGS sequence"/>
</dbReference>
<dbReference type="SUPFAM" id="SSF56112">
    <property type="entry name" value="Protein kinase-like (PK-like)"/>
    <property type="match status" value="1"/>
</dbReference>
<dbReference type="EMBL" id="JAMZFT010000002">
    <property type="protein sequence ID" value="MCP1336937.1"/>
    <property type="molecule type" value="Genomic_DNA"/>
</dbReference>
<comment type="caution">
    <text evidence="2">The sequence shown here is derived from an EMBL/GenBank/DDBJ whole genome shotgun (WGS) entry which is preliminary data.</text>
</comment>
<dbReference type="InterPro" id="IPR002575">
    <property type="entry name" value="Aminoglycoside_PTrfase"/>
</dbReference>
<dbReference type="Gene3D" id="3.40.50.300">
    <property type="entry name" value="P-loop containing nucleotide triphosphate hydrolases"/>
    <property type="match status" value="1"/>
</dbReference>
<dbReference type="Pfam" id="PF01636">
    <property type="entry name" value="APH"/>
    <property type="match status" value="1"/>
</dbReference>
<keyword evidence="3" id="KW-1185">Reference proteome</keyword>
<gene>
    <name evidence="2" type="ORF">NJQ99_10995</name>
</gene>
<dbReference type="PANTHER" id="PTHR43883">
    <property type="entry name" value="SLR0207 PROTEIN"/>
    <property type="match status" value="1"/>
</dbReference>